<organism evidence="1 2">
    <name type="scientific">Helianthus annuus</name>
    <name type="common">Common sunflower</name>
    <dbReference type="NCBI Taxonomy" id="4232"/>
    <lineage>
        <taxon>Eukaryota</taxon>
        <taxon>Viridiplantae</taxon>
        <taxon>Streptophyta</taxon>
        <taxon>Embryophyta</taxon>
        <taxon>Tracheophyta</taxon>
        <taxon>Spermatophyta</taxon>
        <taxon>Magnoliopsida</taxon>
        <taxon>eudicotyledons</taxon>
        <taxon>Gunneridae</taxon>
        <taxon>Pentapetalae</taxon>
        <taxon>asterids</taxon>
        <taxon>campanulids</taxon>
        <taxon>Asterales</taxon>
        <taxon>Asteraceae</taxon>
        <taxon>Asteroideae</taxon>
        <taxon>Heliantheae alliance</taxon>
        <taxon>Heliantheae</taxon>
        <taxon>Helianthus</taxon>
    </lineage>
</organism>
<evidence type="ECO:0000313" key="1">
    <source>
        <dbReference type="EMBL" id="KAF5774595.1"/>
    </source>
</evidence>
<proteinExistence type="predicted"/>
<protein>
    <submittedName>
        <fullName evidence="1">Uncharacterized protein</fullName>
    </submittedName>
</protein>
<dbReference type="AlphaFoldDB" id="A0A9K3HBV7"/>
<accession>A0A9K3HBV7</accession>
<reference evidence="1" key="2">
    <citation type="submission" date="2020-06" db="EMBL/GenBank/DDBJ databases">
        <title>Helianthus annuus Genome sequencing and assembly Release 2.</title>
        <authorList>
            <person name="Gouzy J."/>
            <person name="Langlade N."/>
            <person name="Munos S."/>
        </authorList>
    </citation>
    <scope>NUCLEOTIDE SEQUENCE</scope>
    <source>
        <tissue evidence="1">Leaves</tissue>
    </source>
</reference>
<keyword evidence="2" id="KW-1185">Reference proteome</keyword>
<reference evidence="1" key="1">
    <citation type="journal article" date="2017" name="Nature">
        <title>The sunflower genome provides insights into oil metabolism, flowering and Asterid evolution.</title>
        <authorList>
            <person name="Badouin H."/>
            <person name="Gouzy J."/>
            <person name="Grassa C.J."/>
            <person name="Murat F."/>
            <person name="Staton S.E."/>
            <person name="Cottret L."/>
            <person name="Lelandais-Briere C."/>
            <person name="Owens G.L."/>
            <person name="Carrere S."/>
            <person name="Mayjonade B."/>
            <person name="Legrand L."/>
            <person name="Gill N."/>
            <person name="Kane N.C."/>
            <person name="Bowers J.E."/>
            <person name="Hubner S."/>
            <person name="Bellec A."/>
            <person name="Berard A."/>
            <person name="Berges H."/>
            <person name="Blanchet N."/>
            <person name="Boniface M.C."/>
            <person name="Brunel D."/>
            <person name="Catrice O."/>
            <person name="Chaidir N."/>
            <person name="Claudel C."/>
            <person name="Donnadieu C."/>
            <person name="Faraut T."/>
            <person name="Fievet G."/>
            <person name="Helmstetter N."/>
            <person name="King M."/>
            <person name="Knapp S.J."/>
            <person name="Lai Z."/>
            <person name="Le Paslier M.C."/>
            <person name="Lippi Y."/>
            <person name="Lorenzon L."/>
            <person name="Mandel J.R."/>
            <person name="Marage G."/>
            <person name="Marchand G."/>
            <person name="Marquand E."/>
            <person name="Bret-Mestries E."/>
            <person name="Morien E."/>
            <person name="Nambeesan S."/>
            <person name="Nguyen T."/>
            <person name="Pegot-Espagnet P."/>
            <person name="Pouilly N."/>
            <person name="Raftis F."/>
            <person name="Sallet E."/>
            <person name="Schiex T."/>
            <person name="Thomas J."/>
            <person name="Vandecasteele C."/>
            <person name="Vares D."/>
            <person name="Vear F."/>
            <person name="Vautrin S."/>
            <person name="Crespi M."/>
            <person name="Mangin B."/>
            <person name="Burke J.M."/>
            <person name="Salse J."/>
            <person name="Munos S."/>
            <person name="Vincourt P."/>
            <person name="Rieseberg L.H."/>
            <person name="Langlade N.B."/>
        </authorList>
    </citation>
    <scope>NUCLEOTIDE SEQUENCE</scope>
    <source>
        <tissue evidence="1">Leaves</tissue>
    </source>
</reference>
<name>A0A9K3HBV7_HELAN</name>
<comment type="caution">
    <text evidence="1">The sequence shown here is derived from an EMBL/GenBank/DDBJ whole genome shotgun (WGS) entry which is preliminary data.</text>
</comment>
<dbReference type="Proteomes" id="UP000215914">
    <property type="component" value="Unassembled WGS sequence"/>
</dbReference>
<evidence type="ECO:0000313" key="2">
    <source>
        <dbReference type="Proteomes" id="UP000215914"/>
    </source>
</evidence>
<sequence>MADSLPKTEKVSHRPSYSQVTQALENLKSRFYVIFDGEHRGIYEDWSIVKR</sequence>
<gene>
    <name evidence="1" type="ORF">HanXRQr2_Chr13g0602491</name>
</gene>
<dbReference type="EMBL" id="MNCJ02000328">
    <property type="protein sequence ID" value="KAF5774595.1"/>
    <property type="molecule type" value="Genomic_DNA"/>
</dbReference>
<dbReference type="Gramene" id="mRNA:HanXRQr2_Chr13g0602491">
    <property type="protein sequence ID" value="CDS:HanXRQr2_Chr13g0602491.1"/>
    <property type="gene ID" value="HanXRQr2_Chr13g0602491"/>
</dbReference>